<feature type="signal peptide" evidence="3">
    <location>
        <begin position="1"/>
        <end position="22"/>
    </location>
</feature>
<keyword evidence="3" id="KW-0732">Signal</keyword>
<comment type="subcellular location">
    <subcellularLocation>
        <location evidence="1">Membrane</location>
    </subcellularLocation>
</comment>
<organism evidence="5 6">
    <name type="scientific">Hymenobacter citatus</name>
    <dbReference type="NCBI Taxonomy" id="2763506"/>
    <lineage>
        <taxon>Bacteria</taxon>
        <taxon>Pseudomonadati</taxon>
        <taxon>Bacteroidota</taxon>
        <taxon>Cytophagia</taxon>
        <taxon>Cytophagales</taxon>
        <taxon>Hymenobacteraceae</taxon>
        <taxon>Hymenobacter</taxon>
    </lineage>
</organism>
<dbReference type="EMBL" id="JACSCY010000015">
    <property type="protein sequence ID" value="MBC6612579.1"/>
    <property type="molecule type" value="Genomic_DNA"/>
</dbReference>
<feature type="chain" id="PRO_5046110958" evidence="3">
    <location>
        <begin position="23"/>
        <end position="439"/>
    </location>
</feature>
<gene>
    <name evidence="5" type="ORF">H8B15_16775</name>
</gene>
<feature type="domain" description="Bacterial surface antigen (D15)" evidence="4">
    <location>
        <begin position="239"/>
        <end position="439"/>
    </location>
</feature>
<evidence type="ECO:0000256" key="1">
    <source>
        <dbReference type="ARBA" id="ARBA00004370"/>
    </source>
</evidence>
<reference evidence="5 6" key="1">
    <citation type="submission" date="2020-08" db="EMBL/GenBank/DDBJ databases">
        <title>Hymenobacter sp.</title>
        <authorList>
            <person name="Kim M.K."/>
        </authorList>
    </citation>
    <scope>NUCLEOTIDE SEQUENCE [LARGE SCALE GENOMIC DNA]</scope>
    <source>
        <strain evidence="5 6">BT507</strain>
    </source>
</reference>
<evidence type="ECO:0000259" key="4">
    <source>
        <dbReference type="Pfam" id="PF01103"/>
    </source>
</evidence>
<evidence type="ECO:0000313" key="5">
    <source>
        <dbReference type="EMBL" id="MBC6612579.1"/>
    </source>
</evidence>
<proteinExistence type="predicted"/>
<dbReference type="InterPro" id="IPR000184">
    <property type="entry name" value="Bac_surfAg_D15"/>
</dbReference>
<protein>
    <submittedName>
        <fullName evidence="5">BamA/TamA family outer membrane protein</fullName>
    </submittedName>
</protein>
<dbReference type="Proteomes" id="UP000622017">
    <property type="component" value="Unassembled WGS sequence"/>
</dbReference>
<evidence type="ECO:0000256" key="3">
    <source>
        <dbReference type="SAM" id="SignalP"/>
    </source>
</evidence>
<keyword evidence="6" id="KW-1185">Reference proteome</keyword>
<dbReference type="RefSeq" id="WP_187320805.1">
    <property type="nucleotide sequence ID" value="NZ_JACSCY010000015.1"/>
</dbReference>
<accession>A0ABR7MNB6</accession>
<keyword evidence="2" id="KW-0472">Membrane</keyword>
<name>A0ABR7MNB6_9BACT</name>
<sequence length="439" mass="48419">MRFLYLPLVLSGLALSAAAQSAAPYSVVAPPPASPTVLASAAEPTEAPAPTLGLLANRQPATSLLTPRRVPTRKLDFSPSDKPSFIPVPIAFYQQETGFAVGAAILPVWRFGTDTTVRKSNARLIAWFSQKKQTTIQLTHTIFTPGEKFYFSGELSYYDLRFDYFGIGNDTRKSDKVSIQYPLFVFDEKALAKAAPNLFVGVRYRLTNLGDVELREAEKYMSVPPVYAQLGARENFRGLGEQRNGTISSGVGPALLYDGRDNVLATYRGNFVDAHILFNGGALGSDYRFTRYQIDARHFNPLFGSNNTILALQFVGQYHSGDVPFRELGGMGATLGGAIYNNSYLMRGIYEARYRDRQFTTVQAEIRQKLIWRFDIAAFIAAGQVGYNLNDYTFDGTKLAGGVGARFRFNRRDRLNIRLDYGVGSGGNSGIIFAVGEAF</sequence>
<evidence type="ECO:0000256" key="2">
    <source>
        <dbReference type="ARBA" id="ARBA00023136"/>
    </source>
</evidence>
<comment type="caution">
    <text evidence="5">The sequence shown here is derived from an EMBL/GenBank/DDBJ whole genome shotgun (WGS) entry which is preliminary data.</text>
</comment>
<dbReference type="Gene3D" id="2.40.160.50">
    <property type="entry name" value="membrane protein fhac: a member of the omp85/tpsb transporter family"/>
    <property type="match status" value="1"/>
</dbReference>
<evidence type="ECO:0000313" key="6">
    <source>
        <dbReference type="Proteomes" id="UP000622017"/>
    </source>
</evidence>
<dbReference type="Pfam" id="PF01103">
    <property type="entry name" value="Omp85"/>
    <property type="match status" value="1"/>
</dbReference>